<dbReference type="Proteomes" id="UP000285060">
    <property type="component" value="Unassembled WGS sequence"/>
</dbReference>
<name>A0A3R6Y933_9STRA</name>
<keyword evidence="3" id="KW-1185">Reference proteome</keyword>
<proteinExistence type="predicted"/>
<reference evidence="2 3" key="1">
    <citation type="submission" date="2018-08" db="EMBL/GenBank/DDBJ databases">
        <title>Aphanomyces genome sequencing and annotation.</title>
        <authorList>
            <person name="Minardi D."/>
            <person name="Oidtmann B."/>
            <person name="Van Der Giezen M."/>
            <person name="Studholme D.J."/>
        </authorList>
    </citation>
    <scope>NUCLEOTIDE SEQUENCE [LARGE SCALE GENOMIC DNA]</scope>
    <source>
        <strain evidence="2 3">NJM0002</strain>
    </source>
</reference>
<dbReference type="VEuPathDB" id="FungiDB:H310_02597"/>
<feature type="region of interest" description="Disordered" evidence="1">
    <location>
        <begin position="197"/>
        <end position="232"/>
    </location>
</feature>
<accession>A0A3R6Y933</accession>
<comment type="caution">
    <text evidence="2">The sequence shown here is derived from an EMBL/GenBank/DDBJ whole genome shotgun (WGS) entry which is preliminary data.</text>
</comment>
<feature type="compositionally biased region" description="Acidic residues" evidence="1">
    <location>
        <begin position="210"/>
        <end position="221"/>
    </location>
</feature>
<evidence type="ECO:0000313" key="2">
    <source>
        <dbReference type="EMBL" id="RHY29829.1"/>
    </source>
</evidence>
<organism evidence="2 3">
    <name type="scientific">Aphanomyces invadans</name>
    <dbReference type="NCBI Taxonomy" id="157072"/>
    <lineage>
        <taxon>Eukaryota</taxon>
        <taxon>Sar</taxon>
        <taxon>Stramenopiles</taxon>
        <taxon>Oomycota</taxon>
        <taxon>Saprolegniomycetes</taxon>
        <taxon>Saprolegniales</taxon>
        <taxon>Verrucalvaceae</taxon>
        <taxon>Aphanomyces</taxon>
    </lineage>
</organism>
<dbReference type="AlphaFoldDB" id="A0A3R6Y933"/>
<dbReference type="EMBL" id="QUSY01000388">
    <property type="protein sequence ID" value="RHY29829.1"/>
    <property type="molecule type" value="Genomic_DNA"/>
</dbReference>
<evidence type="ECO:0000313" key="3">
    <source>
        <dbReference type="Proteomes" id="UP000285060"/>
    </source>
</evidence>
<sequence>MSGIQSRRLASTIFGIDDQEMAFNELVQDIVGQHNTGATHSVVRFQPQLRFVRDASTNVILHRALPVVLDGSLVTKEIVGGIQFAAFPIPLRVVVSSRSTPVQVQVEVSAPTSIALKLSSDAMPRDALVEVTTYENCTLNLAVRTTAKGAAEPTEETSTDDTQQLALACHSLPLLVYFVCQPFLLSHRDALAAPAAATSHRHHADTVTMDSDDGGGGDGNDDMGAGMSLDDGNDIVLDDDSFF</sequence>
<gene>
    <name evidence="2" type="ORF">DYB32_004826</name>
</gene>
<protein>
    <submittedName>
        <fullName evidence="2">Uncharacterized protein</fullName>
    </submittedName>
</protein>
<evidence type="ECO:0000256" key="1">
    <source>
        <dbReference type="SAM" id="MobiDB-lite"/>
    </source>
</evidence>